<dbReference type="GO" id="GO:0005507">
    <property type="term" value="F:copper ion binding"/>
    <property type="evidence" value="ECO:0007669"/>
    <property type="project" value="InterPro"/>
</dbReference>
<keyword evidence="5 10" id="KW-0732">Signal</keyword>
<name>G8X2H2_STREN</name>
<reference evidence="14" key="1">
    <citation type="submission" date="2011-12" db="EMBL/GenBank/DDBJ databases">
        <title>Complete genome sequence of Streptomyces cattleya strain DSM 46488.</title>
        <authorList>
            <person name="Ou H.-Y."/>
            <person name="Li P."/>
            <person name="Zhao C."/>
            <person name="O'Hagan D."/>
            <person name="Deng Z."/>
        </authorList>
    </citation>
    <scope>NUCLEOTIDE SEQUENCE [LARGE SCALE GENOMIC DNA]</scope>
    <source>
        <strain evidence="14">ATCC 35852 / DSM 46488 / JCM 4925 / NBRC 14057 / NRRL 8057</strain>
    </source>
</reference>
<organism evidence="13 14">
    <name type="scientific">Streptantibioticus cattleyicolor (strain ATCC 35852 / DSM 46488 / JCM 4925 / NBRC 14057 / NRRL 8057)</name>
    <name type="common">Streptomyces cattleya</name>
    <dbReference type="NCBI Taxonomy" id="1003195"/>
    <lineage>
        <taxon>Bacteria</taxon>
        <taxon>Bacillati</taxon>
        <taxon>Actinomycetota</taxon>
        <taxon>Actinomycetes</taxon>
        <taxon>Kitasatosporales</taxon>
        <taxon>Streptomycetaceae</taxon>
        <taxon>Streptantibioticus</taxon>
    </lineage>
</organism>
<evidence type="ECO:0000256" key="6">
    <source>
        <dbReference type="ARBA" id="ARBA00022989"/>
    </source>
</evidence>
<feature type="signal peptide" evidence="10">
    <location>
        <begin position="1"/>
        <end position="16"/>
    </location>
</feature>
<dbReference type="Pfam" id="PF04234">
    <property type="entry name" value="CopC"/>
    <property type="match status" value="1"/>
</dbReference>
<feature type="transmembrane region" description="Helical" evidence="9">
    <location>
        <begin position="305"/>
        <end position="330"/>
    </location>
</feature>
<sequence length="631" mass="63588">MLGLVLAAAPAASAHASLLFTTPTVGSSVPTSPKALTLIFDQPVALSGPTVRLAGPSGAAAGVGAVTRGQGGSVLTAPVRGTLAPGVYTVTWQVVAQDGDVITNSYRFAVGPAAAGALSAGGTGSAATAGRGATTVLRWVLFAALALVLGEAAAVWRVRGHRPQGAPLPRRWALPGVGAGLLAALGLVALIVGNGSLLAAVSHPDLGQARSRPGVLALVEADAFAVAAGVGLRWRRRAWLPLPVVVVVEGLRAHPQAFAPGWGVMATVVHVTAAAVWAGALVYVLRCALAWRGTPGAAREAVDGYARLAAWLFATVVATGTLNAVAVVPLSKVVSTGYGRLLLVKLAVVALAAGCALAARLRLRDGRVGVRPMRAEAVLLAGVLAVTAALTAAAPPRQAGGALPAAPPVSGPVVPLGARAGLIGVSVTASAGQVVVQLTAPGADAPGADAGYRLSATLADPSGRQRTLALRGCGTGCFVSPVTWRMGASHLTLRAASRHWAGGAASVSVPWPAHADPQALVRLARQLRQSGAFTLYERVTSDTAQGPGIPHSIPTTGARFLAGEPFSGGRAAAVDSVRNPDGTTTLLLGFPADRVQIELILDSTGRPVRESLTDANHLTTRTFIYPEKGEG</sequence>
<dbReference type="Gene3D" id="2.60.40.1220">
    <property type="match status" value="1"/>
</dbReference>
<dbReference type="GO" id="GO:0046688">
    <property type="term" value="P:response to copper ion"/>
    <property type="evidence" value="ECO:0007669"/>
    <property type="project" value="InterPro"/>
</dbReference>
<dbReference type="Pfam" id="PF05425">
    <property type="entry name" value="CopD"/>
    <property type="match status" value="1"/>
</dbReference>
<feature type="domain" description="CopC" evidence="11">
    <location>
        <begin position="15"/>
        <end position="110"/>
    </location>
</feature>
<dbReference type="HOGENOM" id="CLU_432657_0_0_11"/>
<comment type="subcellular location">
    <subcellularLocation>
        <location evidence="1">Cell membrane</location>
        <topology evidence="1">Multi-pass membrane protein</topology>
    </subcellularLocation>
</comment>
<evidence type="ECO:0000256" key="8">
    <source>
        <dbReference type="ARBA" id="ARBA00023136"/>
    </source>
</evidence>
<feature type="transmembrane region" description="Helical" evidence="9">
    <location>
        <begin position="136"/>
        <end position="156"/>
    </location>
</feature>
<feature type="transmembrane region" description="Helical" evidence="9">
    <location>
        <begin position="342"/>
        <end position="363"/>
    </location>
</feature>
<keyword evidence="6 9" id="KW-1133">Transmembrane helix</keyword>
<dbReference type="GO" id="GO:0006825">
    <property type="term" value="P:copper ion transport"/>
    <property type="evidence" value="ECO:0007669"/>
    <property type="project" value="InterPro"/>
</dbReference>
<evidence type="ECO:0000256" key="1">
    <source>
        <dbReference type="ARBA" id="ARBA00004651"/>
    </source>
</evidence>
<evidence type="ECO:0000259" key="11">
    <source>
        <dbReference type="Pfam" id="PF04234"/>
    </source>
</evidence>
<dbReference type="PATRIC" id="fig|1003195.29.peg.2720"/>
<keyword evidence="3 9" id="KW-0812">Transmembrane</keyword>
<dbReference type="InterPro" id="IPR008457">
    <property type="entry name" value="Cu-R_CopD_dom"/>
</dbReference>
<dbReference type="PANTHER" id="PTHR34820:SF4">
    <property type="entry name" value="INNER MEMBRANE PROTEIN YEBZ"/>
    <property type="match status" value="1"/>
</dbReference>
<evidence type="ECO:0000259" key="12">
    <source>
        <dbReference type="Pfam" id="PF05425"/>
    </source>
</evidence>
<keyword evidence="14" id="KW-1185">Reference proteome</keyword>
<evidence type="ECO:0000313" key="13">
    <source>
        <dbReference type="EMBL" id="AEW95087.1"/>
    </source>
</evidence>
<protein>
    <submittedName>
        <fullName evidence="13">Copper resistance protein CopC</fullName>
    </submittedName>
</protein>
<keyword evidence="4" id="KW-0479">Metal-binding</keyword>
<dbReference type="GO" id="GO:0005886">
    <property type="term" value="C:plasma membrane"/>
    <property type="evidence" value="ECO:0007669"/>
    <property type="project" value="UniProtKB-SubCell"/>
</dbReference>
<feature type="transmembrane region" description="Helical" evidence="9">
    <location>
        <begin position="375"/>
        <end position="394"/>
    </location>
</feature>
<dbReference type="PANTHER" id="PTHR34820">
    <property type="entry name" value="INNER MEMBRANE PROTEIN YEBZ"/>
    <property type="match status" value="1"/>
</dbReference>
<evidence type="ECO:0000313" key="14">
    <source>
        <dbReference type="Proteomes" id="UP000007842"/>
    </source>
</evidence>
<dbReference type="InterPro" id="IPR007348">
    <property type="entry name" value="CopC_dom"/>
</dbReference>
<dbReference type="Proteomes" id="UP000007842">
    <property type="component" value="Chromosome"/>
</dbReference>
<evidence type="ECO:0000256" key="4">
    <source>
        <dbReference type="ARBA" id="ARBA00022723"/>
    </source>
</evidence>
<dbReference type="SUPFAM" id="SSF81296">
    <property type="entry name" value="E set domains"/>
    <property type="match status" value="1"/>
</dbReference>
<feature type="transmembrane region" description="Helical" evidence="9">
    <location>
        <begin position="261"/>
        <end position="285"/>
    </location>
</feature>
<feature type="domain" description="Copper resistance protein D" evidence="12">
    <location>
        <begin position="300"/>
        <end position="390"/>
    </location>
</feature>
<dbReference type="eggNOG" id="COG2372">
    <property type="taxonomic scope" value="Bacteria"/>
</dbReference>
<evidence type="ECO:0000256" key="2">
    <source>
        <dbReference type="ARBA" id="ARBA00022475"/>
    </source>
</evidence>
<dbReference type="KEGG" id="scy:SCATT_27160"/>
<dbReference type="STRING" id="1003195.SCATT_27160"/>
<evidence type="ECO:0000256" key="7">
    <source>
        <dbReference type="ARBA" id="ARBA00023008"/>
    </source>
</evidence>
<gene>
    <name evidence="13" type="ordered locus">SCATT_27160</name>
</gene>
<dbReference type="InterPro" id="IPR014756">
    <property type="entry name" value="Ig_E-set"/>
</dbReference>
<evidence type="ECO:0000256" key="10">
    <source>
        <dbReference type="SAM" id="SignalP"/>
    </source>
</evidence>
<proteinExistence type="predicted"/>
<feature type="chain" id="PRO_5039046149" evidence="10">
    <location>
        <begin position="17"/>
        <end position="631"/>
    </location>
</feature>
<dbReference type="GO" id="GO:0042597">
    <property type="term" value="C:periplasmic space"/>
    <property type="evidence" value="ECO:0007669"/>
    <property type="project" value="InterPro"/>
</dbReference>
<dbReference type="EMBL" id="CP003219">
    <property type="protein sequence ID" value="AEW95087.1"/>
    <property type="molecule type" value="Genomic_DNA"/>
</dbReference>
<keyword evidence="7" id="KW-0186">Copper</keyword>
<accession>G8X2H2</accession>
<keyword evidence="2" id="KW-1003">Cell membrane</keyword>
<feature type="transmembrane region" description="Helical" evidence="9">
    <location>
        <begin position="177"/>
        <end position="201"/>
    </location>
</feature>
<evidence type="ECO:0000256" key="3">
    <source>
        <dbReference type="ARBA" id="ARBA00022692"/>
    </source>
</evidence>
<dbReference type="InterPro" id="IPR032694">
    <property type="entry name" value="CopC/D"/>
</dbReference>
<evidence type="ECO:0000256" key="5">
    <source>
        <dbReference type="ARBA" id="ARBA00022729"/>
    </source>
</evidence>
<dbReference type="AlphaFoldDB" id="G8X2H2"/>
<evidence type="ECO:0000256" key="9">
    <source>
        <dbReference type="SAM" id="Phobius"/>
    </source>
</evidence>
<keyword evidence="8 9" id="KW-0472">Membrane</keyword>
<dbReference type="InterPro" id="IPR014755">
    <property type="entry name" value="Cu-Rt/internalin_Ig-like"/>
</dbReference>